<organism evidence="11 12">
    <name type="scientific">Pseudolycoriella hygida</name>
    <dbReference type="NCBI Taxonomy" id="35572"/>
    <lineage>
        <taxon>Eukaryota</taxon>
        <taxon>Metazoa</taxon>
        <taxon>Ecdysozoa</taxon>
        <taxon>Arthropoda</taxon>
        <taxon>Hexapoda</taxon>
        <taxon>Insecta</taxon>
        <taxon>Pterygota</taxon>
        <taxon>Neoptera</taxon>
        <taxon>Endopterygota</taxon>
        <taxon>Diptera</taxon>
        <taxon>Nematocera</taxon>
        <taxon>Sciaroidea</taxon>
        <taxon>Sciaridae</taxon>
        <taxon>Pseudolycoriella</taxon>
    </lineage>
</organism>
<evidence type="ECO:0000313" key="11">
    <source>
        <dbReference type="EMBL" id="KAJ6635169.1"/>
    </source>
</evidence>
<evidence type="ECO:0000256" key="9">
    <source>
        <dbReference type="SAM" id="Phobius"/>
    </source>
</evidence>
<dbReference type="GO" id="GO:0005765">
    <property type="term" value="C:lysosomal membrane"/>
    <property type="evidence" value="ECO:0007669"/>
    <property type="project" value="TreeGrafter"/>
</dbReference>
<keyword evidence="12" id="KW-1185">Reference proteome</keyword>
<dbReference type="GO" id="GO:0072594">
    <property type="term" value="P:establishment of protein localization to organelle"/>
    <property type="evidence" value="ECO:0007669"/>
    <property type="project" value="TreeGrafter"/>
</dbReference>
<dbReference type="PROSITE" id="PS51407">
    <property type="entry name" value="LAMP_3"/>
    <property type="match status" value="1"/>
</dbReference>
<evidence type="ECO:0000256" key="4">
    <source>
        <dbReference type="ARBA" id="ARBA00022753"/>
    </source>
</evidence>
<comment type="caution">
    <text evidence="8">Lacks conserved residue(s) required for the propagation of feature annotation.</text>
</comment>
<protein>
    <submittedName>
        <fullName evidence="11">Lysosome-associated membrane glycoprotein 5</fullName>
    </submittedName>
</protein>
<dbReference type="PANTHER" id="PTHR11506:SF40">
    <property type="entry name" value="LYSOSOME-ASSOCIATED MEMBRANE GLYCOPROTEIN 5"/>
    <property type="match status" value="1"/>
</dbReference>
<dbReference type="OrthoDB" id="6248302at2759"/>
<reference evidence="11" key="1">
    <citation type="submission" date="2022-07" db="EMBL/GenBank/DDBJ databases">
        <authorList>
            <person name="Trinca V."/>
            <person name="Uliana J.V.C."/>
            <person name="Torres T.T."/>
            <person name="Ward R.J."/>
            <person name="Monesi N."/>
        </authorList>
    </citation>
    <scope>NUCLEOTIDE SEQUENCE</scope>
    <source>
        <strain evidence="11">HSMRA1968</strain>
        <tissue evidence="11">Whole embryos</tissue>
    </source>
</reference>
<evidence type="ECO:0000256" key="2">
    <source>
        <dbReference type="ARBA" id="ARBA00022692"/>
    </source>
</evidence>
<evidence type="ECO:0000256" key="5">
    <source>
        <dbReference type="ARBA" id="ARBA00022989"/>
    </source>
</evidence>
<evidence type="ECO:0000256" key="3">
    <source>
        <dbReference type="ARBA" id="ARBA00022729"/>
    </source>
</evidence>
<evidence type="ECO:0000259" key="10">
    <source>
        <dbReference type="Pfam" id="PF01299"/>
    </source>
</evidence>
<evidence type="ECO:0000256" key="1">
    <source>
        <dbReference type="ARBA" id="ARBA00004530"/>
    </source>
</evidence>
<dbReference type="EMBL" id="WJQU01000004">
    <property type="protein sequence ID" value="KAJ6635169.1"/>
    <property type="molecule type" value="Genomic_DNA"/>
</dbReference>
<keyword evidence="2 8" id="KW-0812">Transmembrane</keyword>
<keyword evidence="5 9" id="KW-1133">Transmembrane helix</keyword>
<feature type="transmembrane region" description="Helical" evidence="9">
    <location>
        <begin position="238"/>
        <end position="258"/>
    </location>
</feature>
<evidence type="ECO:0000256" key="7">
    <source>
        <dbReference type="ARBA" id="ARBA00023180"/>
    </source>
</evidence>
<comment type="similarity">
    <text evidence="8">Belongs to the LAMP family.</text>
</comment>
<sequence length="272" mass="30268">MSKAMISHILIFTAIIGIGLTLQLEGLSTKKPRLTKYTMKPTVESGPDEEASLSTYRINNTNGATCILIRTDALLSISYRDTFGADRELNVYLPDHPQLSGTCEDDQSSITLKAYDIVVEIDFKKTPGGERWYISYVEVSYSSSNPKFEHIDRPGLKVKLSTPPNTLLFGTPVGKSYTCEDKVITMFSQDENDKSGHLAKLYLRQTRMQSFMFKAANTWGPTFQCSATGTYRDETAPIAVGSALAIVTLCSVTAYGIWRYMKIKNVQYGAME</sequence>
<keyword evidence="4" id="KW-0967">Endosome</keyword>
<evidence type="ECO:0000256" key="8">
    <source>
        <dbReference type="PROSITE-ProRule" id="PRU00740"/>
    </source>
</evidence>
<keyword evidence="3" id="KW-0732">Signal</keyword>
<accession>A0A9Q0MP73</accession>
<dbReference type="PANTHER" id="PTHR11506">
    <property type="entry name" value="LYSOSOME-ASSOCIATED MEMBRANE GLYCOPROTEIN"/>
    <property type="match status" value="1"/>
</dbReference>
<evidence type="ECO:0000313" key="12">
    <source>
        <dbReference type="Proteomes" id="UP001151699"/>
    </source>
</evidence>
<dbReference type="Gene3D" id="2.40.160.110">
    <property type="match status" value="1"/>
</dbReference>
<dbReference type="InterPro" id="IPR002000">
    <property type="entry name" value="Lysosome-assoc_membr_glycop"/>
</dbReference>
<keyword evidence="7" id="KW-0325">Glycoprotein</keyword>
<feature type="domain" description="Lysosome-associated membrane glycoprotein 2-like luminal" evidence="10">
    <location>
        <begin position="53"/>
        <end position="182"/>
    </location>
</feature>
<comment type="subcellular location">
    <subcellularLocation>
        <location evidence="1">Endosome membrane</location>
        <topology evidence="1">Single-pass type I membrane protein</topology>
    </subcellularLocation>
    <subcellularLocation>
        <location evidence="8">Membrane</location>
        <topology evidence="8">Single-pass type I membrane protein</topology>
    </subcellularLocation>
</comment>
<keyword evidence="6 8" id="KW-0472">Membrane</keyword>
<name>A0A9Q0MP73_9DIPT</name>
<proteinExistence type="inferred from homology"/>
<dbReference type="GO" id="GO:0031902">
    <property type="term" value="C:late endosome membrane"/>
    <property type="evidence" value="ECO:0007669"/>
    <property type="project" value="TreeGrafter"/>
</dbReference>
<dbReference type="Proteomes" id="UP001151699">
    <property type="component" value="Chromosome C"/>
</dbReference>
<dbReference type="InterPro" id="IPR048528">
    <property type="entry name" value="Lamp2-like_luminal"/>
</dbReference>
<comment type="caution">
    <text evidence="11">The sequence shown here is derived from an EMBL/GenBank/DDBJ whole genome shotgun (WGS) entry which is preliminary data.</text>
</comment>
<gene>
    <name evidence="11" type="primary">lamp5</name>
    <name evidence="11" type="ORF">Bhyg_13752</name>
</gene>
<dbReference type="GO" id="GO:0005886">
    <property type="term" value="C:plasma membrane"/>
    <property type="evidence" value="ECO:0007669"/>
    <property type="project" value="TreeGrafter"/>
</dbReference>
<evidence type="ECO:0000256" key="6">
    <source>
        <dbReference type="ARBA" id="ARBA00023136"/>
    </source>
</evidence>
<dbReference type="AlphaFoldDB" id="A0A9Q0MP73"/>
<dbReference type="Pfam" id="PF01299">
    <property type="entry name" value="Lamp2-like_luminal"/>
    <property type="match status" value="1"/>
</dbReference>